<dbReference type="EMBL" id="CAJNOW010000632">
    <property type="protein sequence ID" value="CAF1286921.1"/>
    <property type="molecule type" value="Genomic_DNA"/>
</dbReference>
<accession>A0A816D3R1</accession>
<dbReference type="Proteomes" id="UP000663855">
    <property type="component" value="Unassembled WGS sequence"/>
</dbReference>
<keyword evidence="2" id="KW-1133">Transmembrane helix</keyword>
<evidence type="ECO:0000256" key="3">
    <source>
        <dbReference type="SAM" id="SignalP"/>
    </source>
</evidence>
<evidence type="ECO:0000256" key="2">
    <source>
        <dbReference type="SAM" id="Phobius"/>
    </source>
</evidence>
<organism evidence="6 11">
    <name type="scientific">Rotaria magnacalcarata</name>
    <dbReference type="NCBI Taxonomy" id="392030"/>
    <lineage>
        <taxon>Eukaryota</taxon>
        <taxon>Metazoa</taxon>
        <taxon>Spiralia</taxon>
        <taxon>Gnathifera</taxon>
        <taxon>Rotifera</taxon>
        <taxon>Eurotatoria</taxon>
        <taxon>Bdelloidea</taxon>
        <taxon>Philodinida</taxon>
        <taxon>Philodinidae</taxon>
        <taxon>Rotaria</taxon>
    </lineage>
</organism>
<dbReference type="Proteomes" id="UP000681967">
    <property type="component" value="Unassembled WGS sequence"/>
</dbReference>
<name>A0A816D3R1_9BILA</name>
<feature type="domain" description="Shisa N-terminal" evidence="4">
    <location>
        <begin position="191"/>
        <end position="245"/>
    </location>
</feature>
<evidence type="ECO:0000313" key="7">
    <source>
        <dbReference type="EMBL" id="CAF2158955.1"/>
    </source>
</evidence>
<keyword evidence="3" id="KW-0732">Signal</keyword>
<dbReference type="AlphaFoldDB" id="A0A816D3R1"/>
<dbReference type="OrthoDB" id="9976397at2759"/>
<evidence type="ECO:0000256" key="1">
    <source>
        <dbReference type="SAM" id="MobiDB-lite"/>
    </source>
</evidence>
<evidence type="ECO:0000313" key="9">
    <source>
        <dbReference type="EMBL" id="CAF3784151.1"/>
    </source>
</evidence>
<dbReference type="EMBL" id="CAJNRE010017973">
    <property type="protein sequence ID" value="CAF2158955.1"/>
    <property type="molecule type" value="Genomic_DNA"/>
</dbReference>
<dbReference type="Proteomes" id="UP000676336">
    <property type="component" value="Unassembled WGS sequence"/>
</dbReference>
<evidence type="ECO:0000313" key="5">
    <source>
        <dbReference type="EMBL" id="CAF1286921.1"/>
    </source>
</evidence>
<feature type="signal peptide" evidence="3">
    <location>
        <begin position="1"/>
        <end position="25"/>
    </location>
</feature>
<proteinExistence type="predicted"/>
<evidence type="ECO:0000313" key="8">
    <source>
        <dbReference type="EMBL" id="CAF3745170.1"/>
    </source>
</evidence>
<keyword evidence="2" id="KW-0812">Transmembrane</keyword>
<reference evidence="6" key="1">
    <citation type="submission" date="2021-02" db="EMBL/GenBank/DDBJ databases">
        <authorList>
            <person name="Nowell W R."/>
        </authorList>
    </citation>
    <scope>NUCLEOTIDE SEQUENCE</scope>
</reference>
<dbReference type="EMBL" id="CAJNOV010019141">
    <property type="protein sequence ID" value="CAF1628138.1"/>
    <property type="molecule type" value="Genomic_DNA"/>
</dbReference>
<evidence type="ECO:0000259" key="4">
    <source>
        <dbReference type="Pfam" id="PF13908"/>
    </source>
</evidence>
<dbReference type="InterPro" id="IPR053891">
    <property type="entry name" value="Shisa_N"/>
</dbReference>
<feature type="chain" id="PRO_5035688830" description="Shisa N-terminal domain-containing protein" evidence="3">
    <location>
        <begin position="26"/>
        <end position="338"/>
    </location>
</feature>
<feature type="transmembrane region" description="Helical" evidence="2">
    <location>
        <begin position="275"/>
        <end position="296"/>
    </location>
</feature>
<dbReference type="Proteomes" id="UP000681720">
    <property type="component" value="Unassembled WGS sequence"/>
</dbReference>
<dbReference type="Proteomes" id="UP000663834">
    <property type="component" value="Unassembled WGS sequence"/>
</dbReference>
<dbReference type="EMBL" id="CAJOBH010000002">
    <property type="protein sequence ID" value="CAF3745170.1"/>
    <property type="molecule type" value="Genomic_DNA"/>
</dbReference>
<dbReference type="Pfam" id="PF13908">
    <property type="entry name" value="Shisa_N"/>
    <property type="match status" value="1"/>
</dbReference>
<dbReference type="EMBL" id="CAJOBI010000182">
    <property type="protein sequence ID" value="CAF3802095.1"/>
    <property type="molecule type" value="Genomic_DNA"/>
</dbReference>
<dbReference type="Proteomes" id="UP000663824">
    <property type="component" value="Unassembled WGS sequence"/>
</dbReference>
<feature type="compositionally biased region" description="Polar residues" evidence="1">
    <location>
        <begin position="327"/>
        <end position="338"/>
    </location>
</feature>
<dbReference type="EMBL" id="CAJOBJ010000020">
    <property type="protein sequence ID" value="CAF3784151.1"/>
    <property type="molecule type" value="Genomic_DNA"/>
</dbReference>
<protein>
    <recommendedName>
        <fullName evidence="4">Shisa N-terminal domain-containing protein</fullName>
    </recommendedName>
</protein>
<evidence type="ECO:0000313" key="11">
    <source>
        <dbReference type="Proteomes" id="UP000663855"/>
    </source>
</evidence>
<gene>
    <name evidence="8" type="ORF">BYL167_LOCUS27</name>
    <name evidence="6" type="ORF">CJN711_LOCUS39000</name>
    <name evidence="9" type="ORF">GIL414_LOCUS204</name>
    <name evidence="5" type="ORF">KQP761_LOCUS4073</name>
    <name evidence="7" type="ORF">MBJ925_LOCUS32802</name>
    <name evidence="10" type="ORF">SMN809_LOCUS1237</name>
</gene>
<evidence type="ECO:0000313" key="10">
    <source>
        <dbReference type="EMBL" id="CAF3802095.1"/>
    </source>
</evidence>
<feature type="region of interest" description="Disordered" evidence="1">
    <location>
        <begin position="317"/>
        <end position="338"/>
    </location>
</feature>
<keyword evidence="2" id="KW-0472">Membrane</keyword>
<sequence>MTFVSCSQLIFLLLLIISCVGESKANRYRRQIIDGTNTNIRTTQPNIGRQGPLNNAPLNPSSNPQLIASNEPINLQQTINNNPRISVSQPQLEPARSRGFFNNPASPAISFSGEKPLGWFGTNRVNWVSNRDSELDKHKLAAQQYSSPNNPQLTIIQPRADGGPLFLEKVAKQYASKDDKLFTVNEVESRGSTCSNFDSFNGFVFGNFICPLPASTGMNPLDQFCCGHANYQYCCNAQEFSQTQRGAFVDHRSTGRHGFPTRTEYSPATKRILRIISPIASFIVLIGLVSFVFLYYKKFRKEQNRIRKPAGATRLDDDYSVVPQEPSVEQSISTQDEL</sequence>
<comment type="caution">
    <text evidence="6">The sequence shown here is derived from an EMBL/GenBank/DDBJ whole genome shotgun (WGS) entry which is preliminary data.</text>
</comment>
<evidence type="ECO:0000313" key="6">
    <source>
        <dbReference type="EMBL" id="CAF1628138.1"/>
    </source>
</evidence>